<keyword evidence="3" id="KW-1185">Reference proteome</keyword>
<protein>
    <submittedName>
        <fullName evidence="2">Uncharacterized protein</fullName>
    </submittedName>
</protein>
<feature type="signal peptide" evidence="1">
    <location>
        <begin position="1"/>
        <end position="35"/>
    </location>
</feature>
<feature type="chain" id="PRO_5031488661" evidence="1">
    <location>
        <begin position="36"/>
        <end position="236"/>
    </location>
</feature>
<evidence type="ECO:0000313" key="2">
    <source>
        <dbReference type="EMBL" id="MBA0086900.1"/>
    </source>
</evidence>
<proteinExistence type="predicted"/>
<dbReference type="EMBL" id="JACDQQ010001733">
    <property type="protein sequence ID" value="MBA0086900.1"/>
    <property type="molecule type" value="Genomic_DNA"/>
</dbReference>
<dbReference type="AlphaFoldDB" id="A0A7V8NSZ0"/>
<sequence length="236" mass="25151">MKDRTMGYAYRRWRTVCIGLSALAAQIAAWSPAEAQSTPTAGSQRPPIMDREKEIALALGACPASVAGKAAVYVLDTRGYVKVRDSQNGFTAIVQHSQPTSQEPQCMDAEGTRTFLPRILKVAELRAEGKSPEEIKRFVADAFAKGVFQAPTRPGVDYMLSTENLVPVDDKGTIGHFPPHVMFYGPYLTNADLGSDGSPTSPAFVAGEGTPHALIIVPLGAHADHAAADKPSGSSR</sequence>
<evidence type="ECO:0000313" key="3">
    <source>
        <dbReference type="Proteomes" id="UP000567293"/>
    </source>
</evidence>
<comment type="caution">
    <text evidence="2">The sequence shown here is derived from an EMBL/GenBank/DDBJ whole genome shotgun (WGS) entry which is preliminary data.</text>
</comment>
<gene>
    <name evidence="2" type="ORF">HRJ53_18110</name>
</gene>
<keyword evidence="1" id="KW-0732">Signal</keyword>
<reference evidence="2" key="1">
    <citation type="submission" date="2020-06" db="EMBL/GenBank/DDBJ databases">
        <title>Legume-microbial interactions unlock mineral nutrients during tropical forest succession.</title>
        <authorList>
            <person name="Epihov D.Z."/>
        </authorList>
    </citation>
    <scope>NUCLEOTIDE SEQUENCE [LARGE SCALE GENOMIC DNA]</scope>
    <source>
        <strain evidence="2">Pan2503</strain>
    </source>
</reference>
<name>A0A7V8NSZ0_9BACT</name>
<organism evidence="2 3">
    <name type="scientific">Candidatus Acidiferrum panamense</name>
    <dbReference type="NCBI Taxonomy" id="2741543"/>
    <lineage>
        <taxon>Bacteria</taxon>
        <taxon>Pseudomonadati</taxon>
        <taxon>Acidobacteriota</taxon>
        <taxon>Terriglobia</taxon>
        <taxon>Candidatus Acidiferrales</taxon>
        <taxon>Candidatus Acidiferrum</taxon>
    </lineage>
</organism>
<dbReference type="Proteomes" id="UP000567293">
    <property type="component" value="Unassembled WGS sequence"/>
</dbReference>
<accession>A0A7V8NSZ0</accession>
<evidence type="ECO:0000256" key="1">
    <source>
        <dbReference type="SAM" id="SignalP"/>
    </source>
</evidence>